<dbReference type="Pfam" id="PF07693">
    <property type="entry name" value="KAP_NTPase"/>
    <property type="match status" value="1"/>
</dbReference>
<dbReference type="RefSeq" id="WP_190826088.1">
    <property type="nucleotide sequence ID" value="NZ_CAWPPI010000029.1"/>
</dbReference>
<evidence type="ECO:0000259" key="1">
    <source>
        <dbReference type="Pfam" id="PF07693"/>
    </source>
</evidence>
<keyword evidence="2" id="KW-0067">ATP-binding</keyword>
<dbReference type="Gene3D" id="3.40.50.300">
    <property type="entry name" value="P-loop containing nucleotide triphosphate hydrolases"/>
    <property type="match status" value="1"/>
</dbReference>
<reference evidence="2" key="1">
    <citation type="submission" date="2020-09" db="EMBL/GenBank/DDBJ databases">
        <title>Iningainema tapete sp. nov. (Scytonemataceae, Cyanobacteria) from greenhouses in central Florida (USA) produces two types of nodularin with biosynthetic potential for microcystin-LR and anabaenopeptins.</title>
        <authorList>
            <person name="Berthold D.E."/>
            <person name="Lefler F.W."/>
            <person name="Huang I.-S."/>
            <person name="Abdulla H."/>
            <person name="Zimba P.V."/>
            <person name="Laughinghouse H.D. IV."/>
        </authorList>
    </citation>
    <scope>NUCLEOTIDE SEQUENCE</scope>
    <source>
        <strain evidence="2">BLCCT55</strain>
    </source>
</reference>
<protein>
    <submittedName>
        <fullName evidence="2">ATP-binding protein</fullName>
    </submittedName>
</protein>
<dbReference type="AlphaFoldDB" id="A0A8J7C4N7"/>
<name>A0A8J7C4N7_9CYAN</name>
<organism evidence="2 3">
    <name type="scientific">Iningainema tapete BLCC-T55</name>
    <dbReference type="NCBI Taxonomy" id="2748662"/>
    <lineage>
        <taxon>Bacteria</taxon>
        <taxon>Bacillati</taxon>
        <taxon>Cyanobacteriota</taxon>
        <taxon>Cyanophyceae</taxon>
        <taxon>Nostocales</taxon>
        <taxon>Scytonemataceae</taxon>
        <taxon>Iningainema tapete</taxon>
    </lineage>
</organism>
<accession>A0A8J7C4N7</accession>
<dbReference type="InterPro" id="IPR011646">
    <property type="entry name" value="KAP_P-loop"/>
</dbReference>
<dbReference type="Proteomes" id="UP000629098">
    <property type="component" value="Unassembled WGS sequence"/>
</dbReference>
<proteinExistence type="predicted"/>
<dbReference type="SUPFAM" id="SSF52540">
    <property type="entry name" value="P-loop containing nucleoside triphosphate hydrolases"/>
    <property type="match status" value="2"/>
</dbReference>
<evidence type="ECO:0000313" key="2">
    <source>
        <dbReference type="EMBL" id="MBD2771794.1"/>
    </source>
</evidence>
<gene>
    <name evidence="2" type="ORF">ICL16_06725</name>
</gene>
<keyword evidence="2" id="KW-0547">Nucleotide-binding</keyword>
<evidence type="ECO:0000313" key="3">
    <source>
        <dbReference type="Proteomes" id="UP000629098"/>
    </source>
</evidence>
<sequence length="436" mass="49611">MQLDLTRFFQACNPSKTLAVGQAEDRLYYIDFSSVRGGKIIQELGRTITRLSPDNPTCQLFTGHIGCGKSTELLRLKAELEAQGFHVVYFESSQSLDMADVDVTDILLSVARSVSQSLEASQINLKPGYFQKLFTEIAQLLLSPPMELSEAELSVGIARITARTKDSPKLRNQLRQYLEPRTNNILEAINQELLQPAQEKLKQQGKKGLVVIVDNLDRVDNSLKPSGYYQPEYLFVERGEQLNQLNCHVVYTIPLVLIFSSALGRLTNRFGVDPKVLPMVPVQLRNGSICDEGIAHLQQMLMARAFPNVSVEKRLDLITEVFDSPYTLERLCLISGGHVRNLLMLLYRCLQREDPPLSRECVEGVIRQRRNELTLAITSYEWEMLREVAREKTLKGEEGYQVLIRNMFVFEYRDYEGSWFDINPILAEAPEFASKL</sequence>
<comment type="caution">
    <text evidence="2">The sequence shown here is derived from an EMBL/GenBank/DDBJ whole genome shotgun (WGS) entry which is preliminary data.</text>
</comment>
<keyword evidence="3" id="KW-1185">Reference proteome</keyword>
<dbReference type="GO" id="GO:0005524">
    <property type="term" value="F:ATP binding"/>
    <property type="evidence" value="ECO:0007669"/>
    <property type="project" value="UniProtKB-KW"/>
</dbReference>
<feature type="domain" description="KAP NTPase" evidence="1">
    <location>
        <begin position="40"/>
        <end position="221"/>
    </location>
</feature>
<dbReference type="InterPro" id="IPR027417">
    <property type="entry name" value="P-loop_NTPase"/>
</dbReference>
<dbReference type="EMBL" id="JACXAE010000029">
    <property type="protein sequence ID" value="MBD2771794.1"/>
    <property type="molecule type" value="Genomic_DNA"/>
</dbReference>